<proteinExistence type="predicted"/>
<evidence type="ECO:0000313" key="1">
    <source>
        <dbReference type="EMBL" id="GCC50421.1"/>
    </source>
</evidence>
<dbReference type="Proteomes" id="UP000288227">
    <property type="component" value="Unassembled WGS sequence"/>
</dbReference>
<sequence>MDEVKEFDVNTREQSNHILIASQGSKFKDEVVAQVIQQLPAGYAYIKVIDVKSLTDIKEENWDVIVILHTWEYAKPPDAVKSFVDNIDDKNKLVMISTSGRGTYLIKDVDGISSASQLDEITNISNEIVQRIQNILKKKPENINNENK</sequence>
<organism evidence="1 2">
    <name type="scientific">Chryseotalea sanaruensis</name>
    <dbReference type="NCBI Taxonomy" id="2482724"/>
    <lineage>
        <taxon>Bacteria</taxon>
        <taxon>Pseudomonadati</taxon>
        <taxon>Bacteroidota</taxon>
        <taxon>Cytophagia</taxon>
        <taxon>Cytophagales</taxon>
        <taxon>Chryseotaleaceae</taxon>
        <taxon>Chryseotalea</taxon>
    </lineage>
</organism>
<dbReference type="EMBL" id="BHXQ01000001">
    <property type="protein sequence ID" value="GCC50421.1"/>
    <property type="molecule type" value="Genomic_DNA"/>
</dbReference>
<gene>
    <name evidence="1" type="ORF">SanaruYs_06360</name>
</gene>
<name>A0A401U669_9BACT</name>
<keyword evidence="2" id="KW-1185">Reference proteome</keyword>
<dbReference type="AlphaFoldDB" id="A0A401U669"/>
<reference evidence="1 2" key="1">
    <citation type="submission" date="2018-11" db="EMBL/GenBank/DDBJ databases">
        <title>Chryseotalea sanarue gen. nov., sp., nov., a member of the family Cytophagaceae, isolated from a brackish lake in Hamamatsu Japan.</title>
        <authorList>
            <person name="Maejima Y."/>
            <person name="Iino T."/>
            <person name="Muraguchi Y."/>
            <person name="Fukuda K."/>
            <person name="Ohkuma M."/>
            <person name="Moriuchi R."/>
            <person name="Dohra H."/>
            <person name="Kimbara K."/>
            <person name="Shintani M."/>
        </authorList>
    </citation>
    <scope>NUCLEOTIDE SEQUENCE [LARGE SCALE GENOMIC DNA]</scope>
    <source>
        <strain evidence="1 2">Ys</strain>
    </source>
</reference>
<accession>A0A401U669</accession>
<protein>
    <submittedName>
        <fullName evidence="1">Uncharacterized protein</fullName>
    </submittedName>
</protein>
<comment type="caution">
    <text evidence="1">The sequence shown here is derived from an EMBL/GenBank/DDBJ whole genome shotgun (WGS) entry which is preliminary data.</text>
</comment>
<evidence type="ECO:0000313" key="2">
    <source>
        <dbReference type="Proteomes" id="UP000288227"/>
    </source>
</evidence>